<name>A0A5C3NPQ0_9APHY</name>
<keyword evidence="2" id="KW-1185">Reference proteome</keyword>
<gene>
    <name evidence="1" type="ORF">K466DRAFT_592957</name>
</gene>
<dbReference type="InParanoid" id="A0A5C3NPQ0"/>
<evidence type="ECO:0000313" key="2">
    <source>
        <dbReference type="Proteomes" id="UP000308197"/>
    </source>
</evidence>
<dbReference type="Proteomes" id="UP000308197">
    <property type="component" value="Unassembled WGS sequence"/>
</dbReference>
<organism evidence="1 2">
    <name type="scientific">Polyporus arcularius HHB13444</name>
    <dbReference type="NCBI Taxonomy" id="1314778"/>
    <lineage>
        <taxon>Eukaryota</taxon>
        <taxon>Fungi</taxon>
        <taxon>Dikarya</taxon>
        <taxon>Basidiomycota</taxon>
        <taxon>Agaricomycotina</taxon>
        <taxon>Agaricomycetes</taxon>
        <taxon>Polyporales</taxon>
        <taxon>Polyporaceae</taxon>
        <taxon>Polyporus</taxon>
    </lineage>
</organism>
<reference evidence="1 2" key="1">
    <citation type="journal article" date="2019" name="Nat. Ecol. Evol.">
        <title>Megaphylogeny resolves global patterns of mushroom evolution.</title>
        <authorList>
            <person name="Varga T."/>
            <person name="Krizsan K."/>
            <person name="Foldi C."/>
            <person name="Dima B."/>
            <person name="Sanchez-Garcia M."/>
            <person name="Sanchez-Ramirez S."/>
            <person name="Szollosi G.J."/>
            <person name="Szarkandi J.G."/>
            <person name="Papp V."/>
            <person name="Albert L."/>
            <person name="Andreopoulos W."/>
            <person name="Angelini C."/>
            <person name="Antonin V."/>
            <person name="Barry K.W."/>
            <person name="Bougher N.L."/>
            <person name="Buchanan P."/>
            <person name="Buyck B."/>
            <person name="Bense V."/>
            <person name="Catcheside P."/>
            <person name="Chovatia M."/>
            <person name="Cooper J."/>
            <person name="Damon W."/>
            <person name="Desjardin D."/>
            <person name="Finy P."/>
            <person name="Geml J."/>
            <person name="Haridas S."/>
            <person name="Hughes K."/>
            <person name="Justo A."/>
            <person name="Karasinski D."/>
            <person name="Kautmanova I."/>
            <person name="Kiss B."/>
            <person name="Kocsube S."/>
            <person name="Kotiranta H."/>
            <person name="LaButti K.M."/>
            <person name="Lechner B.E."/>
            <person name="Liimatainen K."/>
            <person name="Lipzen A."/>
            <person name="Lukacs Z."/>
            <person name="Mihaltcheva S."/>
            <person name="Morgado L.N."/>
            <person name="Niskanen T."/>
            <person name="Noordeloos M.E."/>
            <person name="Ohm R.A."/>
            <person name="Ortiz-Santana B."/>
            <person name="Ovrebo C."/>
            <person name="Racz N."/>
            <person name="Riley R."/>
            <person name="Savchenko A."/>
            <person name="Shiryaev A."/>
            <person name="Soop K."/>
            <person name="Spirin V."/>
            <person name="Szebenyi C."/>
            <person name="Tomsovsky M."/>
            <person name="Tulloss R.E."/>
            <person name="Uehling J."/>
            <person name="Grigoriev I.V."/>
            <person name="Vagvolgyi C."/>
            <person name="Papp T."/>
            <person name="Martin F.M."/>
            <person name="Miettinen O."/>
            <person name="Hibbett D.S."/>
            <person name="Nagy L.G."/>
        </authorList>
    </citation>
    <scope>NUCLEOTIDE SEQUENCE [LARGE SCALE GENOMIC DNA]</scope>
    <source>
        <strain evidence="1 2">HHB13444</strain>
    </source>
</reference>
<protein>
    <submittedName>
        <fullName evidence="1">Uncharacterized protein</fullName>
    </submittedName>
</protein>
<accession>A0A5C3NPQ0</accession>
<evidence type="ECO:0000313" key="1">
    <source>
        <dbReference type="EMBL" id="TFK77940.1"/>
    </source>
</evidence>
<dbReference type="EMBL" id="ML212972">
    <property type="protein sequence ID" value="TFK77940.1"/>
    <property type="molecule type" value="Genomic_DNA"/>
</dbReference>
<dbReference type="AlphaFoldDB" id="A0A5C3NPQ0"/>
<proteinExistence type="predicted"/>
<sequence>MFKLLRQLLWDEFASSSPMRAPSRESAALRMGLAACPSPSSGASLIQAAVCRRALNLLVFATKVFDER</sequence>